<keyword evidence="8" id="KW-1185">Reference proteome</keyword>
<dbReference type="InterPro" id="IPR036388">
    <property type="entry name" value="WH-like_DNA-bd_sf"/>
</dbReference>
<gene>
    <name evidence="7" type="ORF">SAMN04488081_1752</name>
</gene>
<dbReference type="InterPro" id="IPR039425">
    <property type="entry name" value="RNA_pol_sigma-70-like"/>
</dbReference>
<dbReference type="Gene3D" id="1.10.1740.10">
    <property type="match status" value="1"/>
</dbReference>
<protein>
    <submittedName>
        <fullName evidence="7">RNA polymerase sigma factor, sigma-70 family</fullName>
    </submittedName>
</protein>
<dbReference type="PANTHER" id="PTHR43133:SF8">
    <property type="entry name" value="RNA POLYMERASE SIGMA FACTOR HI_1459-RELATED"/>
    <property type="match status" value="1"/>
</dbReference>
<dbReference type="SUPFAM" id="SSF88659">
    <property type="entry name" value="Sigma3 and sigma4 domains of RNA polymerase sigma factors"/>
    <property type="match status" value="1"/>
</dbReference>
<evidence type="ECO:0000313" key="7">
    <source>
        <dbReference type="EMBL" id="SDX96801.1"/>
    </source>
</evidence>
<keyword evidence="3" id="KW-0731">Sigma factor</keyword>
<evidence type="ECO:0000313" key="8">
    <source>
        <dbReference type="Proteomes" id="UP000198647"/>
    </source>
</evidence>
<evidence type="ECO:0000256" key="5">
    <source>
        <dbReference type="ARBA" id="ARBA00023163"/>
    </source>
</evidence>
<evidence type="ECO:0000256" key="4">
    <source>
        <dbReference type="ARBA" id="ARBA00023125"/>
    </source>
</evidence>
<keyword evidence="2" id="KW-0805">Transcription regulation</keyword>
<dbReference type="Proteomes" id="UP000198647">
    <property type="component" value="Unassembled WGS sequence"/>
</dbReference>
<dbReference type="InterPro" id="IPR013325">
    <property type="entry name" value="RNA_pol_sigma_r2"/>
</dbReference>
<name>A0A1H3G0M3_9BACI</name>
<evidence type="ECO:0000256" key="1">
    <source>
        <dbReference type="ARBA" id="ARBA00010641"/>
    </source>
</evidence>
<dbReference type="SUPFAM" id="SSF88946">
    <property type="entry name" value="Sigma2 domain of RNA polymerase sigma factors"/>
    <property type="match status" value="1"/>
</dbReference>
<dbReference type="PANTHER" id="PTHR43133">
    <property type="entry name" value="RNA POLYMERASE ECF-TYPE SIGMA FACTO"/>
    <property type="match status" value="1"/>
</dbReference>
<comment type="similarity">
    <text evidence="1">Belongs to the sigma-70 factor family. ECF subfamily.</text>
</comment>
<sequence length="166" mass="20015">MSPESFEKIVQDHEKRIHYFIHHLGIRDDEGDFYQEGLIALWNACTTYVAGRSDFSTYVNWKIKNALIDQIRQRQRHAEKEEHYRHMTGRPETEYVPREMFDEELWKGIRGMLTENEWKWVTQFIIEDKAVAQIAVKENVSRDAVKNWGRHARRKLKHFPLLMDEK</sequence>
<dbReference type="RefSeq" id="WP_076570796.1">
    <property type="nucleotide sequence ID" value="NZ_FNOS01000004.1"/>
</dbReference>
<evidence type="ECO:0000256" key="3">
    <source>
        <dbReference type="ARBA" id="ARBA00023082"/>
    </source>
</evidence>
<dbReference type="Pfam" id="PF04542">
    <property type="entry name" value="Sigma70_r2"/>
    <property type="match status" value="1"/>
</dbReference>
<keyword evidence="5" id="KW-0804">Transcription</keyword>
<accession>A0A1H3G0M3</accession>
<comment type="caution">
    <text evidence="7">The sequence shown here is derived from an EMBL/GenBank/DDBJ whole genome shotgun (WGS) entry which is preliminary data.</text>
</comment>
<dbReference type="EMBL" id="FNOS01000004">
    <property type="protein sequence ID" value="SDX96801.1"/>
    <property type="molecule type" value="Genomic_DNA"/>
</dbReference>
<keyword evidence="4" id="KW-0238">DNA-binding</keyword>
<organism evidence="7 8">
    <name type="scientific">Salimicrobium album</name>
    <dbReference type="NCBI Taxonomy" id="50717"/>
    <lineage>
        <taxon>Bacteria</taxon>
        <taxon>Bacillati</taxon>
        <taxon>Bacillota</taxon>
        <taxon>Bacilli</taxon>
        <taxon>Bacillales</taxon>
        <taxon>Bacillaceae</taxon>
        <taxon>Salimicrobium</taxon>
    </lineage>
</organism>
<reference evidence="7 8" key="1">
    <citation type="submission" date="2016-10" db="EMBL/GenBank/DDBJ databases">
        <authorList>
            <person name="Varghese N."/>
            <person name="Submissions S."/>
        </authorList>
    </citation>
    <scope>NUCLEOTIDE SEQUENCE [LARGE SCALE GENOMIC DNA]</scope>
    <source>
        <strain evidence="7 8">DSM 20748</strain>
    </source>
</reference>
<feature type="domain" description="RNA polymerase sigma-70 region 2" evidence="6">
    <location>
        <begin position="10"/>
        <end position="76"/>
    </location>
</feature>
<dbReference type="NCBIfam" id="TIGR02937">
    <property type="entry name" value="sigma70-ECF"/>
    <property type="match status" value="1"/>
</dbReference>
<evidence type="ECO:0000259" key="6">
    <source>
        <dbReference type="Pfam" id="PF04542"/>
    </source>
</evidence>
<dbReference type="InterPro" id="IPR013324">
    <property type="entry name" value="RNA_pol_sigma_r3/r4-like"/>
</dbReference>
<dbReference type="InterPro" id="IPR007627">
    <property type="entry name" value="RNA_pol_sigma70_r2"/>
</dbReference>
<proteinExistence type="inferred from homology"/>
<dbReference type="InterPro" id="IPR014284">
    <property type="entry name" value="RNA_pol_sigma-70_dom"/>
</dbReference>
<evidence type="ECO:0000256" key="2">
    <source>
        <dbReference type="ARBA" id="ARBA00023015"/>
    </source>
</evidence>
<dbReference type="Gene3D" id="1.10.10.10">
    <property type="entry name" value="Winged helix-like DNA-binding domain superfamily/Winged helix DNA-binding domain"/>
    <property type="match status" value="1"/>
</dbReference>